<reference evidence="1 2" key="1">
    <citation type="submission" date="2024-09" db="EMBL/GenBank/DDBJ databases">
        <authorList>
            <person name="Sun Q."/>
            <person name="Mori K."/>
        </authorList>
    </citation>
    <scope>NUCLEOTIDE SEQUENCE [LARGE SCALE GENOMIC DNA]</scope>
    <source>
        <strain evidence="1 2">CGMCC 1.15906</strain>
    </source>
</reference>
<comment type="caution">
    <text evidence="1">The sequence shown here is derived from an EMBL/GenBank/DDBJ whole genome shotgun (WGS) entry which is preliminary data.</text>
</comment>
<evidence type="ECO:0000313" key="1">
    <source>
        <dbReference type="EMBL" id="MFC0626002.1"/>
    </source>
</evidence>
<sequence length="251" mass="28126">MLSDDITKFRAALCDGHVLRFALRADPIDPLPVDRRGSLWADGARGFRLRIEEEVFHDGSGARGGPRTELLDQHELFGLLETLRRAGATFEIGPRWERSAWAEAGDEIRRFTGVAAAATYEALHHEANRWLYRSAGLSRLVDVTVPRRAGEILYFHREAGLLLSAMTLTDLDAHPGLWELLSAVDARLAHPRDDVDRLIGRLVHHALRGTNDGAVYVPAVRRVYLSDLQPTPHQVALWCHRSHFSPPSADR</sequence>
<accession>A0ABV6QQU9</accession>
<dbReference type="EMBL" id="JBHLTC010000020">
    <property type="protein sequence ID" value="MFC0626002.1"/>
    <property type="molecule type" value="Genomic_DNA"/>
</dbReference>
<proteinExistence type="predicted"/>
<dbReference type="Proteomes" id="UP001589890">
    <property type="component" value="Unassembled WGS sequence"/>
</dbReference>
<dbReference type="RefSeq" id="WP_380049019.1">
    <property type="nucleotide sequence ID" value="NZ_JBHLTC010000020.1"/>
</dbReference>
<name>A0ABV6QQU9_9ACTN</name>
<keyword evidence="2" id="KW-1185">Reference proteome</keyword>
<organism evidence="1 2">
    <name type="scientific">Kribbella deserti</name>
    <dbReference type="NCBI Taxonomy" id="1926257"/>
    <lineage>
        <taxon>Bacteria</taxon>
        <taxon>Bacillati</taxon>
        <taxon>Actinomycetota</taxon>
        <taxon>Actinomycetes</taxon>
        <taxon>Propionibacteriales</taxon>
        <taxon>Kribbellaceae</taxon>
        <taxon>Kribbella</taxon>
    </lineage>
</organism>
<protein>
    <submittedName>
        <fullName evidence="1">Uncharacterized protein</fullName>
    </submittedName>
</protein>
<gene>
    <name evidence="1" type="ORF">ACFFGN_18125</name>
</gene>
<evidence type="ECO:0000313" key="2">
    <source>
        <dbReference type="Proteomes" id="UP001589890"/>
    </source>
</evidence>